<name>A0A1I7XQQ9_HETBA</name>
<keyword evidence="1" id="KW-0472">Membrane</keyword>
<keyword evidence="1" id="KW-1133">Transmembrane helix</keyword>
<reference evidence="3" key="1">
    <citation type="submission" date="2016-11" db="UniProtKB">
        <authorList>
            <consortium name="WormBaseParasite"/>
        </authorList>
    </citation>
    <scope>IDENTIFICATION</scope>
</reference>
<keyword evidence="2" id="KW-1185">Reference proteome</keyword>
<proteinExistence type="predicted"/>
<sequence>MAALYCEPKWRTFGLVEPGWRGFGGLLTDPKTSQYIPQYNLGAFWKRRIAPTVAGFVEPVLNPSVMRVRALHIYVMMKIFMVCVVSYVSIATD</sequence>
<dbReference type="WBParaSite" id="Hba_19669">
    <property type="protein sequence ID" value="Hba_19669"/>
    <property type="gene ID" value="Hba_19669"/>
</dbReference>
<organism evidence="2 3">
    <name type="scientific">Heterorhabditis bacteriophora</name>
    <name type="common">Entomopathogenic nematode worm</name>
    <dbReference type="NCBI Taxonomy" id="37862"/>
    <lineage>
        <taxon>Eukaryota</taxon>
        <taxon>Metazoa</taxon>
        <taxon>Ecdysozoa</taxon>
        <taxon>Nematoda</taxon>
        <taxon>Chromadorea</taxon>
        <taxon>Rhabditida</taxon>
        <taxon>Rhabditina</taxon>
        <taxon>Rhabditomorpha</taxon>
        <taxon>Strongyloidea</taxon>
        <taxon>Heterorhabditidae</taxon>
        <taxon>Heterorhabditis</taxon>
    </lineage>
</organism>
<feature type="transmembrane region" description="Helical" evidence="1">
    <location>
        <begin position="71"/>
        <end position="90"/>
    </location>
</feature>
<keyword evidence="1" id="KW-0812">Transmembrane</keyword>
<protein>
    <submittedName>
        <fullName evidence="3">Uncharacterized protein</fullName>
    </submittedName>
</protein>
<evidence type="ECO:0000256" key="1">
    <source>
        <dbReference type="SAM" id="Phobius"/>
    </source>
</evidence>
<accession>A0A1I7XQQ9</accession>
<evidence type="ECO:0000313" key="2">
    <source>
        <dbReference type="Proteomes" id="UP000095283"/>
    </source>
</evidence>
<dbReference type="AlphaFoldDB" id="A0A1I7XQQ9"/>
<evidence type="ECO:0000313" key="3">
    <source>
        <dbReference type="WBParaSite" id="Hba_19669"/>
    </source>
</evidence>
<dbReference type="Proteomes" id="UP000095283">
    <property type="component" value="Unplaced"/>
</dbReference>